<protein>
    <submittedName>
        <fullName evidence="2">Uncharacterized protein</fullName>
    </submittedName>
</protein>
<keyword evidence="1" id="KW-1133">Transmembrane helix</keyword>
<evidence type="ECO:0000256" key="1">
    <source>
        <dbReference type="SAM" id="Phobius"/>
    </source>
</evidence>
<evidence type="ECO:0000313" key="2">
    <source>
        <dbReference type="EMBL" id="KAG9462903.1"/>
    </source>
</evidence>
<dbReference type="EMBL" id="WNTK01008907">
    <property type="protein sequence ID" value="KAG9462903.1"/>
    <property type="molecule type" value="Genomic_DNA"/>
</dbReference>
<dbReference type="OrthoDB" id="6119243at2759"/>
<sequence>MRIHLRRCSLIVKTVALVGFFTISYMVVELSVSSFSSLEKDHTTKKKLERALPATKEKVEDLSRPLYIKPLPNPNALGEWGKAAHLQLNSAEKKMQEESIEKYAINIYLSEQLSLHRHIQDNRMYE</sequence>
<reference evidence="2" key="1">
    <citation type="thesis" date="2020" institute="ProQuest LLC" country="789 East Eisenhower Parkway, Ann Arbor, MI, USA">
        <title>Comparative Genomics and Chromosome Evolution.</title>
        <authorList>
            <person name="Mudd A.B."/>
        </authorList>
    </citation>
    <scope>NUCLEOTIDE SEQUENCE</scope>
    <source>
        <strain evidence="2">HN-11 Male</strain>
        <tissue evidence="2">Kidney and liver</tissue>
    </source>
</reference>
<feature type="transmembrane region" description="Helical" evidence="1">
    <location>
        <begin position="10"/>
        <end position="28"/>
    </location>
</feature>
<accession>A0A8J6BHV7</accession>
<keyword evidence="1" id="KW-0812">Transmembrane</keyword>
<comment type="caution">
    <text evidence="2">The sequence shown here is derived from an EMBL/GenBank/DDBJ whole genome shotgun (WGS) entry which is preliminary data.</text>
</comment>
<evidence type="ECO:0000313" key="3">
    <source>
        <dbReference type="Proteomes" id="UP000770717"/>
    </source>
</evidence>
<organism evidence="2 3">
    <name type="scientific">Eleutherodactylus coqui</name>
    <name type="common">Puerto Rican coqui</name>
    <dbReference type="NCBI Taxonomy" id="57060"/>
    <lineage>
        <taxon>Eukaryota</taxon>
        <taxon>Metazoa</taxon>
        <taxon>Chordata</taxon>
        <taxon>Craniata</taxon>
        <taxon>Vertebrata</taxon>
        <taxon>Euteleostomi</taxon>
        <taxon>Amphibia</taxon>
        <taxon>Batrachia</taxon>
        <taxon>Anura</taxon>
        <taxon>Neobatrachia</taxon>
        <taxon>Hyloidea</taxon>
        <taxon>Eleutherodactylidae</taxon>
        <taxon>Eleutherodactylinae</taxon>
        <taxon>Eleutherodactylus</taxon>
        <taxon>Eleutherodactylus</taxon>
    </lineage>
</organism>
<keyword evidence="3" id="KW-1185">Reference proteome</keyword>
<name>A0A8J6BHV7_ELECQ</name>
<dbReference type="Proteomes" id="UP000770717">
    <property type="component" value="Unassembled WGS sequence"/>
</dbReference>
<keyword evidence="1" id="KW-0472">Membrane</keyword>
<gene>
    <name evidence="2" type="ORF">GDO78_022851</name>
</gene>
<dbReference type="AlphaFoldDB" id="A0A8J6BHV7"/>
<proteinExistence type="predicted"/>